<evidence type="ECO:0000256" key="9">
    <source>
        <dbReference type="ARBA" id="ARBA00022989"/>
    </source>
</evidence>
<feature type="domain" description="HAMP" evidence="14">
    <location>
        <begin position="364"/>
        <end position="418"/>
    </location>
</feature>
<keyword evidence="16" id="KW-1185">Reference proteome</keyword>
<dbReference type="STRING" id="225848.Sps_00173"/>
<dbReference type="Gene3D" id="3.30.565.10">
    <property type="entry name" value="Histidine kinase-like ATPase, C-terminal domain"/>
    <property type="match status" value="1"/>
</dbReference>
<dbReference type="SUPFAM" id="SSF47384">
    <property type="entry name" value="Homodimeric domain of signal transducing histidine kinase"/>
    <property type="match status" value="1"/>
</dbReference>
<dbReference type="InterPro" id="IPR036097">
    <property type="entry name" value="HisK_dim/P_sf"/>
</dbReference>
<dbReference type="InterPro" id="IPR004358">
    <property type="entry name" value="Sig_transdc_His_kin-like_C"/>
</dbReference>
<dbReference type="SMART" id="SM00388">
    <property type="entry name" value="HisKA"/>
    <property type="match status" value="1"/>
</dbReference>
<dbReference type="PROSITE" id="PS50109">
    <property type="entry name" value="HIS_KIN"/>
    <property type="match status" value="1"/>
</dbReference>
<dbReference type="InterPro" id="IPR029151">
    <property type="entry name" value="Sensor-like_sf"/>
</dbReference>
<gene>
    <name evidence="15" type="ORF">Sps_00173</name>
</gene>
<dbReference type="InterPro" id="IPR003661">
    <property type="entry name" value="HisK_dim/P_dom"/>
</dbReference>
<dbReference type="InterPro" id="IPR036890">
    <property type="entry name" value="HATPase_C_sf"/>
</dbReference>
<dbReference type="SUPFAM" id="SSF55874">
    <property type="entry name" value="ATPase domain of HSP90 chaperone/DNA topoisomerase II/histidine kinase"/>
    <property type="match status" value="1"/>
</dbReference>
<dbReference type="PANTHER" id="PTHR43065:SF22">
    <property type="entry name" value="HISTIDINE KINASE"/>
    <property type="match status" value="1"/>
</dbReference>
<dbReference type="SUPFAM" id="SSF103190">
    <property type="entry name" value="Sensory domain-like"/>
    <property type="match status" value="1"/>
</dbReference>
<reference evidence="15 16" key="1">
    <citation type="submission" date="2016-03" db="EMBL/GenBank/DDBJ databases">
        <title>Complete genome sequence of Shewanella psychrophila WP2, a deep sea bacterium isolated from west Pacific sediment.</title>
        <authorList>
            <person name="Xu G."/>
            <person name="Jian H."/>
        </authorList>
    </citation>
    <scope>NUCLEOTIDE SEQUENCE [LARGE SCALE GENOMIC DNA]</scope>
    <source>
        <strain evidence="15 16">WP2</strain>
    </source>
</reference>
<evidence type="ECO:0000259" key="13">
    <source>
        <dbReference type="PROSITE" id="PS50109"/>
    </source>
</evidence>
<dbReference type="InterPro" id="IPR003594">
    <property type="entry name" value="HATPase_dom"/>
</dbReference>
<dbReference type="AlphaFoldDB" id="A0A1S6HIN5"/>
<evidence type="ECO:0000256" key="3">
    <source>
        <dbReference type="ARBA" id="ARBA00012438"/>
    </source>
</evidence>
<evidence type="ECO:0000256" key="10">
    <source>
        <dbReference type="ARBA" id="ARBA00023136"/>
    </source>
</evidence>
<evidence type="ECO:0000256" key="4">
    <source>
        <dbReference type="ARBA" id="ARBA00022475"/>
    </source>
</evidence>
<keyword evidence="10 12" id="KW-0472">Membrane</keyword>
<accession>A0A1S6HIN5</accession>
<evidence type="ECO:0000256" key="5">
    <source>
        <dbReference type="ARBA" id="ARBA00022553"/>
    </source>
</evidence>
<keyword evidence="5" id="KW-0597">Phosphoprotein</keyword>
<dbReference type="PROSITE" id="PS50885">
    <property type="entry name" value="HAMP"/>
    <property type="match status" value="1"/>
</dbReference>
<comment type="catalytic activity">
    <reaction evidence="1">
        <text>ATP + protein L-histidine = ADP + protein N-phospho-L-histidine.</text>
        <dbReference type="EC" id="2.7.13.3"/>
    </reaction>
</comment>
<keyword evidence="9 12" id="KW-1133">Transmembrane helix</keyword>
<dbReference type="InterPro" id="IPR003660">
    <property type="entry name" value="HAMP_dom"/>
</dbReference>
<evidence type="ECO:0000259" key="14">
    <source>
        <dbReference type="PROSITE" id="PS50885"/>
    </source>
</evidence>
<dbReference type="PANTHER" id="PTHR43065">
    <property type="entry name" value="SENSOR HISTIDINE KINASE"/>
    <property type="match status" value="1"/>
</dbReference>
<dbReference type="Proteomes" id="UP000189545">
    <property type="component" value="Chromosome"/>
</dbReference>
<evidence type="ECO:0000256" key="2">
    <source>
        <dbReference type="ARBA" id="ARBA00004651"/>
    </source>
</evidence>
<dbReference type="GO" id="GO:0000155">
    <property type="term" value="F:phosphorelay sensor kinase activity"/>
    <property type="evidence" value="ECO:0007669"/>
    <property type="project" value="InterPro"/>
</dbReference>
<feature type="domain" description="Histidine kinase" evidence="13">
    <location>
        <begin position="474"/>
        <end position="688"/>
    </location>
</feature>
<dbReference type="Pfam" id="PF00512">
    <property type="entry name" value="HisKA"/>
    <property type="match status" value="1"/>
</dbReference>
<name>A0A1S6HIN5_9GAMM</name>
<evidence type="ECO:0000256" key="12">
    <source>
        <dbReference type="SAM" id="Phobius"/>
    </source>
</evidence>
<dbReference type="Pfam" id="PF02518">
    <property type="entry name" value="HATPase_c"/>
    <property type="match status" value="1"/>
</dbReference>
<dbReference type="PRINTS" id="PR00344">
    <property type="entry name" value="BCTRLSENSOR"/>
</dbReference>
<evidence type="ECO:0000256" key="11">
    <source>
        <dbReference type="SAM" id="Coils"/>
    </source>
</evidence>
<dbReference type="Gene3D" id="1.10.287.130">
    <property type="match status" value="1"/>
</dbReference>
<evidence type="ECO:0000313" key="16">
    <source>
        <dbReference type="Proteomes" id="UP000189545"/>
    </source>
</evidence>
<dbReference type="SMART" id="SM00387">
    <property type="entry name" value="HATPase_c"/>
    <property type="match status" value="1"/>
</dbReference>
<protein>
    <recommendedName>
        <fullName evidence="3">histidine kinase</fullName>
        <ecNumber evidence="3">2.7.13.3</ecNumber>
    </recommendedName>
</protein>
<keyword evidence="7 12" id="KW-0812">Transmembrane</keyword>
<keyword evidence="4" id="KW-1003">Cell membrane</keyword>
<dbReference type="Pfam" id="PF17202">
    <property type="entry name" value="sCache_3_3"/>
    <property type="match status" value="1"/>
</dbReference>
<dbReference type="EC" id="2.7.13.3" evidence="3"/>
<dbReference type="GO" id="GO:0005886">
    <property type="term" value="C:plasma membrane"/>
    <property type="evidence" value="ECO:0007669"/>
    <property type="project" value="UniProtKB-SubCell"/>
</dbReference>
<dbReference type="InterPro" id="IPR033463">
    <property type="entry name" value="sCache_3"/>
</dbReference>
<dbReference type="KEGG" id="spsw:Sps_00173"/>
<dbReference type="EMBL" id="CP014782">
    <property type="protein sequence ID" value="AQS35393.1"/>
    <property type="molecule type" value="Genomic_DNA"/>
</dbReference>
<dbReference type="InterPro" id="IPR005467">
    <property type="entry name" value="His_kinase_dom"/>
</dbReference>
<dbReference type="Gene3D" id="6.10.340.10">
    <property type="match status" value="1"/>
</dbReference>
<comment type="subcellular location">
    <subcellularLocation>
        <location evidence="2">Cell membrane</location>
        <topology evidence="2">Multi-pass membrane protein</topology>
    </subcellularLocation>
</comment>
<evidence type="ECO:0000256" key="1">
    <source>
        <dbReference type="ARBA" id="ARBA00000085"/>
    </source>
</evidence>
<dbReference type="CDD" id="cd00082">
    <property type="entry name" value="HisKA"/>
    <property type="match status" value="1"/>
</dbReference>
<sequence length="705" mass="79855">MSFFPRVFGVNWKQMQAKVRYRILILTLLPILLTLVSLVFITIYWNISYTGKQLFMKVKADLTVASNTLVSVQKSQEKQLELVMNSWEFQNEFRQFDTSQDDSRKKIEVFLEAQKQKLDLDFLSLVSISEAAADPDLRFMLPKVEGRDAYSGMMVLGPNRLARIAPDLVAAANILLVETPRSQKLTKTVEDRGLLSRSLLPIPDASGNIAWYLDGGILFNRDTRIVDHIRDLVYDKGTLPERSIGTVTIFLDNIRISTNVPLHFFPQDGETEGRALGSLVSEEVKQKVLSQGLLWVDRAFVFNDWFISAYSPLVDIQGNRIGMIYTGFSESPFIHNYLLNIIELGTILMLVLLVSGLLVYRGAYSLLQPIERIHHVVKAVQSGRNLRIGSLGLERDNELSNLAEQFDRMLDLLQRRNSQIQAASELLEDKVEERTRSLQEKTEELQNNVALLNETRQQLVTNEKLTALGELTAGIAHEINNPTAVILGNMELLKFELGDNAKIVEEEIDLVIQQVGRISTIIRSLLQYSRPGEFNAPLEMHQLTPIIEEMLVLVRHSIQEQEVILNQELNASYPIEVNRPQLLQVLINLVVNAAHAMDERGRIWIRTYDWVHMDEPIGVKIEIEDEGKGIPQEQLSRIFDPFYTTRKDGTGLGLSLSYGIIKRIGGTIEVSSTVGKGTLFTIGLYHNAKEERTDTPYEGLHFNGT</sequence>
<feature type="coiled-coil region" evidence="11">
    <location>
        <begin position="410"/>
        <end position="462"/>
    </location>
</feature>
<evidence type="ECO:0000256" key="7">
    <source>
        <dbReference type="ARBA" id="ARBA00022692"/>
    </source>
</evidence>
<keyword evidence="8 15" id="KW-0418">Kinase</keyword>
<feature type="transmembrane region" description="Helical" evidence="12">
    <location>
        <begin position="21"/>
        <end position="45"/>
    </location>
</feature>
<proteinExistence type="predicted"/>
<organism evidence="15 16">
    <name type="scientific">Shewanella psychrophila</name>
    <dbReference type="NCBI Taxonomy" id="225848"/>
    <lineage>
        <taxon>Bacteria</taxon>
        <taxon>Pseudomonadati</taxon>
        <taxon>Pseudomonadota</taxon>
        <taxon>Gammaproteobacteria</taxon>
        <taxon>Alteromonadales</taxon>
        <taxon>Shewanellaceae</taxon>
        <taxon>Shewanella</taxon>
    </lineage>
</organism>
<evidence type="ECO:0000313" key="15">
    <source>
        <dbReference type="EMBL" id="AQS35393.1"/>
    </source>
</evidence>
<evidence type="ECO:0000256" key="6">
    <source>
        <dbReference type="ARBA" id="ARBA00022679"/>
    </source>
</evidence>
<evidence type="ECO:0000256" key="8">
    <source>
        <dbReference type="ARBA" id="ARBA00022777"/>
    </source>
</evidence>
<dbReference type="RefSeq" id="WP_077750751.1">
    <property type="nucleotide sequence ID" value="NZ_CP014782.1"/>
</dbReference>
<dbReference type="OrthoDB" id="9772100at2"/>
<keyword evidence="11" id="KW-0175">Coiled coil</keyword>
<keyword evidence="6 15" id="KW-0808">Transferase</keyword>